<feature type="compositionally biased region" description="Basic residues" evidence="3">
    <location>
        <begin position="505"/>
        <end position="514"/>
    </location>
</feature>
<keyword evidence="6" id="KW-1185">Reference proteome</keyword>
<comment type="similarity">
    <text evidence="1">Belongs to the FAM178 family.</text>
</comment>
<feature type="compositionally biased region" description="Basic and acidic residues" evidence="3">
    <location>
        <begin position="472"/>
        <end position="482"/>
    </location>
</feature>
<dbReference type="GeneTree" id="ENSGT00530000064017"/>
<evidence type="ECO:0000256" key="2">
    <source>
        <dbReference type="SAM" id="Coils"/>
    </source>
</evidence>
<evidence type="ECO:0000313" key="6">
    <source>
        <dbReference type="Proteomes" id="UP000472263"/>
    </source>
</evidence>
<feature type="compositionally biased region" description="Polar residues" evidence="3">
    <location>
        <begin position="635"/>
        <end position="645"/>
    </location>
</feature>
<dbReference type="Ensembl" id="ENSMMDT00005016899.1">
    <property type="protein sequence ID" value="ENSMMDP00005016473.1"/>
    <property type="gene ID" value="ENSMMDG00005008337.1"/>
</dbReference>
<feature type="compositionally biased region" description="Basic and acidic residues" evidence="3">
    <location>
        <begin position="1402"/>
        <end position="1417"/>
    </location>
</feature>
<reference evidence="5" key="3">
    <citation type="submission" date="2025-09" db="UniProtKB">
        <authorList>
            <consortium name="Ensembl"/>
        </authorList>
    </citation>
    <scope>IDENTIFICATION</scope>
</reference>
<feature type="compositionally biased region" description="Polar residues" evidence="3">
    <location>
        <begin position="32"/>
        <end position="43"/>
    </location>
</feature>
<dbReference type="InterPro" id="IPR026161">
    <property type="entry name" value="FAM178"/>
</dbReference>
<feature type="compositionally biased region" description="Basic and acidic residues" evidence="3">
    <location>
        <begin position="1307"/>
        <end position="1317"/>
    </location>
</feature>
<feature type="compositionally biased region" description="Polar residues" evidence="3">
    <location>
        <begin position="660"/>
        <end position="669"/>
    </location>
</feature>
<reference evidence="5" key="2">
    <citation type="submission" date="2025-08" db="UniProtKB">
        <authorList>
            <consortium name="Ensembl"/>
        </authorList>
    </citation>
    <scope>IDENTIFICATION</scope>
</reference>
<feature type="compositionally biased region" description="Polar residues" evidence="3">
    <location>
        <begin position="215"/>
        <end position="245"/>
    </location>
</feature>
<dbReference type="Proteomes" id="UP000472263">
    <property type="component" value="Chromosome 15"/>
</dbReference>
<feature type="region of interest" description="Disordered" evidence="3">
    <location>
        <begin position="1384"/>
        <end position="1422"/>
    </location>
</feature>
<feature type="domain" description="Coiled-coil SMC6 And NSE5 INteracting (CANIN)" evidence="4">
    <location>
        <begin position="762"/>
        <end position="1131"/>
    </location>
</feature>
<dbReference type="Pfam" id="PF14816">
    <property type="entry name" value="CANIN"/>
    <property type="match status" value="1"/>
</dbReference>
<feature type="compositionally biased region" description="Polar residues" evidence="3">
    <location>
        <begin position="450"/>
        <end position="469"/>
    </location>
</feature>
<feature type="region of interest" description="Disordered" evidence="3">
    <location>
        <begin position="400"/>
        <end position="521"/>
    </location>
</feature>
<feature type="compositionally biased region" description="Low complexity" evidence="3">
    <location>
        <begin position="556"/>
        <end position="570"/>
    </location>
</feature>
<dbReference type="PANTHER" id="PTHR16046:SF9">
    <property type="entry name" value="SMC5-SMC6 COMPLEX LOCALIZATION FACTOR PROTEIN 2"/>
    <property type="match status" value="1"/>
</dbReference>
<feature type="region of interest" description="Disordered" evidence="3">
    <location>
        <begin position="1"/>
        <end position="293"/>
    </location>
</feature>
<feature type="compositionally biased region" description="Polar residues" evidence="3">
    <location>
        <begin position="744"/>
        <end position="765"/>
    </location>
</feature>
<protein>
    <submittedName>
        <fullName evidence="5">SMC5-SMC6 complex localization factor protein 2-like</fullName>
    </submittedName>
</protein>
<evidence type="ECO:0000256" key="1">
    <source>
        <dbReference type="ARBA" id="ARBA00010311"/>
    </source>
</evidence>
<feature type="region of interest" description="Disordered" evidence="3">
    <location>
        <begin position="610"/>
        <end position="690"/>
    </location>
</feature>
<sequence length="1436" mass="162139">MRKTTENQGNRQGILPDYLSPRNKVKDFPHQRCSQSPSASYINETPMRPSQVPNRQPHPLPRRMLPLQSPELCHRARPGPPQHPPQPPGPVSPPLIALSRPAHIHSQAKRTQSNPVTSKVLQPSYPRSRRDISNYSPPASIRSDQLANHRDSLPITGRGYEVTQKQESSKVQTRDVRNSVHAVQLQRQSVPQSLTPRTGQEGRPLHSSDSESWGPANSQWRPWRRQSSQITQSASRNSGLLSASMCSPEVACQDHSSQQHKQRPSNEKLIPEGLNCSSLKRHRESENYDNRTKKPCLQDTSSVLAQTTNSAAGNLPCLTPVFRPSLRHSSDMELSPKTIDVHLRSEPAPGQLAPSTLSTPLKPSHLSYSSSMTNLARQPLLGVKTAYVKLSQNDQTVRLKELRSPSKPADESVKKGNEDKKKVDSSRTLLNSIKQFLIERRGVPHKDTGSTHNTPLDHQTGHTQRSTPVLQVKDDTRPKIEEGGSSNSRTLPKPAIKPNSEKSKNRSARSRKPRIIPDDISDLFTPDPLTYVVKPSKTNIERGENKSLAKSKGCPSSTVTSSSTQNSDSTVPHSHFAHDVKISSISPVLYPEIYTPTVILERVKLENMFPSKDTGHKNSSISSSGRRISAENVKTDQSCKSSLSPKNVRKCTFEEDTATSKHTPASHCSSPVPLVTQEGEGSGKQVHEEDPLDVELDLDLSLELDLDLTQSSQSSEDEQLLSLQEMMKHFTKPPVTPEKGALSEPSTPGQPSYQSKPQPVQSTTKPCIYRNNLDQMLKEINSNKRSKEIEAKLITACEEDLLKIAENEEAQDNQEDDITTEQKEFLQRFSLMSSAIRDLHPGEEVFKLENFGRIFNQNMLQLRQCQVNPQETAQKTLLWSSPAQLRLHVSIGLFQEAYNSSSPCPTQVTRFLFKMMSVHNERMICEQILQALCHIACTAAYQIVKNESQQFEVWVPSVADVTLVLMNMGVPFVTLFPFENLQPPFTEGDLLEDIHFSSERCSGKKEPCTFPEHNCTYILKYLSYCMGLCTRAYSDYELLLLLTMVSRVGLDTQLALQPNMDLCAVQHKIINNFRNWDTMLPKICLALTDLTDDHHNMCWLVQLLPDNTRGKRLRRHLSLSMISKLLDGNCTYKPSGEFQLSDLRPYLPRMQPSTLLHGLLSSSSRTQKEKEEDLATLDQQTYYLCYSLLTLANEASNFQFFPGHQKEQLLFLCSELETHVKCDIRESEKCLYRSKVKDLVARIYTKWQMLLQRTRPLHDQLYDYWKPLSGDIWSRNKREEDMEGDDVEFSAEEEQDPTMEDEEEEEVKGSQENKDATTDEEIEGDCVTLKDLITNEGVTKDTPIRKDQEEWVMEILTEDEGDSTTDEMEKKTEETVMLEELTQEMPEIKPPGCNESDLQGAHTEERETERTEVETDPRSVTPTSCLSWGAACHLPI</sequence>
<feature type="compositionally biased region" description="Basic and acidic residues" evidence="3">
    <location>
        <begin position="400"/>
        <end position="425"/>
    </location>
</feature>
<organism evidence="5 6">
    <name type="scientific">Myripristis murdjan</name>
    <name type="common">pinecone soldierfish</name>
    <dbReference type="NCBI Taxonomy" id="586833"/>
    <lineage>
        <taxon>Eukaryota</taxon>
        <taxon>Metazoa</taxon>
        <taxon>Chordata</taxon>
        <taxon>Craniata</taxon>
        <taxon>Vertebrata</taxon>
        <taxon>Euteleostomi</taxon>
        <taxon>Actinopterygii</taxon>
        <taxon>Neopterygii</taxon>
        <taxon>Teleostei</taxon>
        <taxon>Neoteleostei</taxon>
        <taxon>Acanthomorphata</taxon>
        <taxon>Holocentriformes</taxon>
        <taxon>Holocentridae</taxon>
        <taxon>Myripristis</taxon>
    </lineage>
</organism>
<dbReference type="InterPro" id="IPR044276">
    <property type="entry name" value="CANIN_dom"/>
</dbReference>
<feature type="region of interest" description="Disordered" evidence="3">
    <location>
        <begin position="1279"/>
        <end position="1320"/>
    </location>
</feature>
<evidence type="ECO:0000259" key="4">
    <source>
        <dbReference type="Pfam" id="PF14816"/>
    </source>
</evidence>
<evidence type="ECO:0000256" key="3">
    <source>
        <dbReference type="SAM" id="MobiDB-lite"/>
    </source>
</evidence>
<feature type="coiled-coil region" evidence="2">
    <location>
        <begin position="770"/>
        <end position="824"/>
    </location>
</feature>
<feature type="compositionally biased region" description="Polar residues" evidence="3">
    <location>
        <begin position="109"/>
        <end position="121"/>
    </location>
</feature>
<feature type="compositionally biased region" description="Polar residues" evidence="3">
    <location>
        <begin position="133"/>
        <end position="146"/>
    </location>
</feature>
<proteinExistence type="inferred from homology"/>
<dbReference type="InParanoid" id="A0A667XQC5"/>
<dbReference type="PANTHER" id="PTHR16046">
    <property type="entry name" value="SMC5-SMC6 COMPLEX LOCALIZATION FACTOR 2"/>
    <property type="match status" value="1"/>
</dbReference>
<keyword evidence="2" id="KW-0175">Coiled coil</keyword>
<feature type="compositionally biased region" description="Basic and acidic residues" evidence="3">
    <location>
        <begin position="437"/>
        <end position="449"/>
    </location>
</feature>
<evidence type="ECO:0000313" key="5">
    <source>
        <dbReference type="Ensembl" id="ENSMMDP00005016473.1"/>
    </source>
</evidence>
<feature type="compositionally biased region" description="Pro residues" evidence="3">
    <location>
        <begin position="78"/>
        <end position="93"/>
    </location>
</feature>
<feature type="region of interest" description="Disordered" evidence="3">
    <location>
        <begin position="732"/>
        <end position="765"/>
    </location>
</feature>
<feature type="compositionally biased region" description="Basic and acidic residues" evidence="3">
    <location>
        <begin position="283"/>
        <end position="292"/>
    </location>
</feature>
<feature type="region of interest" description="Disordered" evidence="3">
    <location>
        <begin position="535"/>
        <end position="573"/>
    </location>
</feature>
<gene>
    <name evidence="5" type="primary">slf2</name>
</gene>
<accession>A0A667XQC5</accession>
<feature type="compositionally biased region" description="Acidic residues" evidence="3">
    <location>
        <begin position="1281"/>
        <end position="1306"/>
    </location>
</feature>
<name>A0A667XQC5_9TELE</name>
<feature type="compositionally biased region" description="Polar residues" evidence="3">
    <location>
        <begin position="185"/>
        <end position="198"/>
    </location>
</feature>
<feature type="compositionally biased region" description="Polar residues" evidence="3">
    <location>
        <begin position="1"/>
        <end position="11"/>
    </location>
</feature>
<dbReference type="OrthoDB" id="6158547at2759"/>
<reference evidence="5" key="1">
    <citation type="submission" date="2019-06" db="EMBL/GenBank/DDBJ databases">
        <authorList>
            <consortium name="Wellcome Sanger Institute Data Sharing"/>
        </authorList>
    </citation>
    <scope>NUCLEOTIDE SEQUENCE [LARGE SCALE GENOMIC DNA]</scope>
</reference>